<accession>A0AAN7VDN6</accession>
<feature type="compositionally biased region" description="Low complexity" evidence="3">
    <location>
        <begin position="256"/>
        <end position="286"/>
    </location>
</feature>
<dbReference type="InterPro" id="IPR002104">
    <property type="entry name" value="Integrase_catalytic"/>
</dbReference>
<evidence type="ECO:0000313" key="6">
    <source>
        <dbReference type="Proteomes" id="UP001329430"/>
    </source>
</evidence>
<dbReference type="Proteomes" id="UP001329430">
    <property type="component" value="Chromosome 3"/>
</dbReference>
<dbReference type="PROSITE" id="PS51898">
    <property type="entry name" value="TYR_RECOMBINASE"/>
    <property type="match status" value="1"/>
</dbReference>
<evidence type="ECO:0000259" key="4">
    <source>
        <dbReference type="PROSITE" id="PS51898"/>
    </source>
</evidence>
<dbReference type="InterPro" id="IPR011010">
    <property type="entry name" value="DNA_brk_join_enz"/>
</dbReference>
<dbReference type="Gene3D" id="1.10.443.10">
    <property type="entry name" value="Intergrase catalytic core"/>
    <property type="match status" value="1"/>
</dbReference>
<evidence type="ECO:0000256" key="1">
    <source>
        <dbReference type="ARBA" id="ARBA00023125"/>
    </source>
</evidence>
<dbReference type="EMBL" id="JAVRBK010000003">
    <property type="protein sequence ID" value="KAK5646365.1"/>
    <property type="molecule type" value="Genomic_DNA"/>
</dbReference>
<dbReference type="InterPro" id="IPR013762">
    <property type="entry name" value="Integrase-like_cat_sf"/>
</dbReference>
<dbReference type="GO" id="GO:0006310">
    <property type="term" value="P:DNA recombination"/>
    <property type="evidence" value="ECO:0007669"/>
    <property type="project" value="UniProtKB-KW"/>
</dbReference>
<evidence type="ECO:0000256" key="3">
    <source>
        <dbReference type="SAM" id="MobiDB-lite"/>
    </source>
</evidence>
<protein>
    <recommendedName>
        <fullName evidence="4">Tyr recombinase domain-containing protein</fullName>
    </recommendedName>
</protein>
<dbReference type="GO" id="GO:0015074">
    <property type="term" value="P:DNA integration"/>
    <property type="evidence" value="ECO:0007669"/>
    <property type="project" value="InterPro"/>
</dbReference>
<feature type="domain" description="Tyr recombinase" evidence="4">
    <location>
        <begin position="65"/>
        <end position="255"/>
    </location>
</feature>
<dbReference type="CDD" id="cd00397">
    <property type="entry name" value="DNA_BRE_C"/>
    <property type="match status" value="1"/>
</dbReference>
<name>A0AAN7VDN6_9COLE</name>
<proteinExistence type="predicted"/>
<dbReference type="AlphaFoldDB" id="A0AAN7VDN6"/>
<dbReference type="PANTHER" id="PTHR30349">
    <property type="entry name" value="PHAGE INTEGRASE-RELATED"/>
    <property type="match status" value="1"/>
</dbReference>
<evidence type="ECO:0000313" key="5">
    <source>
        <dbReference type="EMBL" id="KAK5646365.1"/>
    </source>
</evidence>
<gene>
    <name evidence="5" type="ORF">RI129_004829</name>
</gene>
<keyword evidence="6" id="KW-1185">Reference proteome</keyword>
<keyword evidence="2" id="KW-0233">DNA recombination</keyword>
<evidence type="ECO:0000256" key="2">
    <source>
        <dbReference type="ARBA" id="ARBA00023172"/>
    </source>
</evidence>
<dbReference type="SUPFAM" id="SSF56349">
    <property type="entry name" value="DNA breaking-rejoining enzymes"/>
    <property type="match status" value="1"/>
</dbReference>
<organism evidence="5 6">
    <name type="scientific">Pyrocoelia pectoralis</name>
    <dbReference type="NCBI Taxonomy" id="417401"/>
    <lineage>
        <taxon>Eukaryota</taxon>
        <taxon>Metazoa</taxon>
        <taxon>Ecdysozoa</taxon>
        <taxon>Arthropoda</taxon>
        <taxon>Hexapoda</taxon>
        <taxon>Insecta</taxon>
        <taxon>Pterygota</taxon>
        <taxon>Neoptera</taxon>
        <taxon>Endopterygota</taxon>
        <taxon>Coleoptera</taxon>
        <taxon>Polyphaga</taxon>
        <taxon>Elateriformia</taxon>
        <taxon>Elateroidea</taxon>
        <taxon>Lampyridae</taxon>
        <taxon>Lampyrinae</taxon>
        <taxon>Pyrocoelia</taxon>
    </lineage>
</organism>
<comment type="caution">
    <text evidence="5">The sequence shown here is derived from an EMBL/GenBank/DDBJ whole genome shotgun (WGS) entry which is preliminary data.</text>
</comment>
<reference evidence="5 6" key="1">
    <citation type="journal article" date="2024" name="Insects">
        <title>An Improved Chromosome-Level Genome Assembly of the Firefly Pyrocoelia pectoralis.</title>
        <authorList>
            <person name="Fu X."/>
            <person name="Meyer-Rochow V.B."/>
            <person name="Ballantyne L."/>
            <person name="Zhu X."/>
        </authorList>
    </citation>
    <scope>NUCLEOTIDE SEQUENCE [LARGE SCALE GENOMIC DNA]</scope>
    <source>
        <strain evidence="5">XCY_ONT2</strain>
    </source>
</reference>
<dbReference type="PANTHER" id="PTHR30349:SF41">
    <property type="entry name" value="INTEGRASE_RECOMBINASE PROTEIN MJ0367-RELATED"/>
    <property type="match status" value="1"/>
</dbReference>
<dbReference type="InterPro" id="IPR050090">
    <property type="entry name" value="Tyrosine_recombinase_XerCD"/>
</dbReference>
<feature type="region of interest" description="Disordered" evidence="3">
    <location>
        <begin position="254"/>
        <end position="286"/>
    </location>
</feature>
<dbReference type="GO" id="GO:0003677">
    <property type="term" value="F:DNA binding"/>
    <property type="evidence" value="ECO:0007669"/>
    <property type="project" value="UniProtKB-KW"/>
</dbReference>
<keyword evidence="1" id="KW-0238">DNA-binding</keyword>
<sequence>MEYLHIMNVLVAYFEEKSKYLKSSTLWSVYSMLKSTLNIKENINIEKYTKLIALLKRKHDGYLPKKSKILEMTELEKFINEAPNEDYLMIKTALIFGLCGACRIQELRDIKTEDVIDRGDVIVITISYTKTKKPRTYCVTEVHWIDIIRKYMSLRPNTEIKRFFLFYSKNKCTRQPVGIHSFGSMPSKIATYLKLENPKDYTGHCFRRSSATALSGNGVDLTTLKRLGGWKSSTVAEQYIEDSLGAKINIANKLLPQNNPQPQPSTSTSIPQGSSTSQPSSSFNVSNSSTIHNVQLLQDKDLPNINFSHSHLENCTINFNFQ</sequence>
<dbReference type="Pfam" id="PF00589">
    <property type="entry name" value="Phage_integrase"/>
    <property type="match status" value="1"/>
</dbReference>